<evidence type="ECO:0000256" key="1">
    <source>
        <dbReference type="SAM" id="MobiDB-lite"/>
    </source>
</evidence>
<name>A0ABU8U0N8_9ACTN</name>
<accession>A0ABU8U0N8</accession>
<feature type="compositionally biased region" description="Pro residues" evidence="1">
    <location>
        <begin position="29"/>
        <end position="45"/>
    </location>
</feature>
<dbReference type="Proteomes" id="UP001382904">
    <property type="component" value="Unassembled WGS sequence"/>
</dbReference>
<gene>
    <name evidence="2" type="ORF">WKI68_06650</name>
</gene>
<keyword evidence="3" id="KW-1185">Reference proteome</keyword>
<proteinExistence type="predicted"/>
<protein>
    <submittedName>
        <fullName evidence="2">Uncharacterized protein</fullName>
    </submittedName>
</protein>
<organism evidence="2 3">
    <name type="scientific">Streptomyces caledonius</name>
    <dbReference type="NCBI Taxonomy" id="3134107"/>
    <lineage>
        <taxon>Bacteria</taxon>
        <taxon>Bacillati</taxon>
        <taxon>Actinomycetota</taxon>
        <taxon>Actinomycetes</taxon>
        <taxon>Kitasatosporales</taxon>
        <taxon>Streptomycetaceae</taxon>
        <taxon>Streptomyces</taxon>
    </lineage>
</organism>
<dbReference type="EMBL" id="JBBKAM010000002">
    <property type="protein sequence ID" value="MEJ8641240.1"/>
    <property type="molecule type" value="Genomic_DNA"/>
</dbReference>
<reference evidence="2 3" key="1">
    <citation type="submission" date="2024-03" db="EMBL/GenBank/DDBJ databases">
        <title>Novel Streptomyces species of biotechnological and ecological value are a feature of Machair soil.</title>
        <authorList>
            <person name="Prole J.R."/>
            <person name="Goodfellow M."/>
            <person name="Allenby N."/>
            <person name="Ward A.C."/>
        </authorList>
    </citation>
    <scope>NUCLEOTIDE SEQUENCE [LARGE SCALE GENOMIC DNA]</scope>
    <source>
        <strain evidence="2 3">MS1.HAVA.3</strain>
    </source>
</reference>
<evidence type="ECO:0000313" key="3">
    <source>
        <dbReference type="Proteomes" id="UP001382904"/>
    </source>
</evidence>
<sequence length="137" mass="15258">MFWKRLGSPESDETPAAVTEKPSPEKPSPEQPAPVELAPPEPWDPALPVAKLPVENGGQRPLELVLEPYCWSEWLEPGAKVTVVTVGKADTERPWSGTTVPDEPFELQYYADQLVLWPYGDLVLIVDADGNELYRFS</sequence>
<evidence type="ECO:0000313" key="2">
    <source>
        <dbReference type="EMBL" id="MEJ8641240.1"/>
    </source>
</evidence>
<feature type="region of interest" description="Disordered" evidence="1">
    <location>
        <begin position="1"/>
        <end position="51"/>
    </location>
</feature>
<comment type="caution">
    <text evidence="2">The sequence shown here is derived from an EMBL/GenBank/DDBJ whole genome shotgun (WGS) entry which is preliminary data.</text>
</comment>